<gene>
    <name evidence="1" type="ORF">GPA25_01010</name>
</gene>
<sequence length="200" mass="22940">MTSRFAPTGAPIQNRRTREINAVYRDILEFWFDEASPAQWWKKDATFDHLVADRFGHVHAQAARGELFEWRGTASGRLAEVIVLDQFSRNVFRDSAAAFACDGMALVLAQEAIAAGAEQALRPVERSFLYMPFMHSESLKIHEIAVQLFERNSIRDNLDYELKHKAVIERFGRYPHRNAVLGRESTPDEVEFLKQPGSRF</sequence>
<dbReference type="InterPro" id="IPR011990">
    <property type="entry name" value="TPR-like_helical_dom_sf"/>
</dbReference>
<evidence type="ECO:0000313" key="2">
    <source>
        <dbReference type="Proteomes" id="UP000648984"/>
    </source>
</evidence>
<proteinExistence type="predicted"/>
<dbReference type="EMBL" id="WTVQ01000001">
    <property type="protein sequence ID" value="NMG73330.1"/>
    <property type="molecule type" value="Genomic_DNA"/>
</dbReference>
<name>A0ABX1Q867_9RHOO</name>
<dbReference type="SUPFAM" id="SSF48452">
    <property type="entry name" value="TPR-like"/>
    <property type="match status" value="1"/>
</dbReference>
<dbReference type="Gene3D" id="1.20.58.320">
    <property type="entry name" value="TPR-like"/>
    <property type="match status" value="1"/>
</dbReference>
<comment type="caution">
    <text evidence="1">The sequence shown here is derived from an EMBL/GenBank/DDBJ whole genome shotgun (WGS) entry which is preliminary data.</text>
</comment>
<protein>
    <submittedName>
        <fullName evidence="1">DUF924 family protein</fullName>
    </submittedName>
</protein>
<dbReference type="Proteomes" id="UP000648984">
    <property type="component" value="Unassembled WGS sequence"/>
</dbReference>
<evidence type="ECO:0000313" key="1">
    <source>
        <dbReference type="EMBL" id="NMG73330.1"/>
    </source>
</evidence>
<keyword evidence="2" id="KW-1185">Reference proteome</keyword>
<dbReference type="Pfam" id="PF06041">
    <property type="entry name" value="DUF924"/>
    <property type="match status" value="1"/>
</dbReference>
<accession>A0ABX1Q867</accession>
<dbReference type="Gene3D" id="1.25.40.10">
    <property type="entry name" value="Tetratricopeptide repeat domain"/>
    <property type="match status" value="1"/>
</dbReference>
<dbReference type="InterPro" id="IPR010323">
    <property type="entry name" value="DUF924"/>
</dbReference>
<organism evidence="1 2">
    <name type="scientific">Aromatoleum diolicum</name>
    <dbReference type="NCBI Taxonomy" id="75796"/>
    <lineage>
        <taxon>Bacteria</taxon>
        <taxon>Pseudomonadati</taxon>
        <taxon>Pseudomonadota</taxon>
        <taxon>Betaproteobacteria</taxon>
        <taxon>Rhodocyclales</taxon>
        <taxon>Rhodocyclaceae</taxon>
        <taxon>Aromatoleum</taxon>
    </lineage>
</organism>
<reference evidence="1 2" key="1">
    <citation type="submission" date="2019-12" db="EMBL/GenBank/DDBJ databases">
        <title>Comparative genomics gives insights into the taxonomy of the Azoarcus-Aromatoleum group and reveals separate origins of nif in the plant-associated Azoarcus and non-plant-associated Aromatoleum sub-groups.</title>
        <authorList>
            <person name="Lafos M."/>
            <person name="Maluk M."/>
            <person name="Batista M."/>
            <person name="Junghare M."/>
            <person name="Carmona M."/>
            <person name="Faoro H."/>
            <person name="Cruz L.M."/>
            <person name="Battistoni F."/>
            <person name="De Souza E."/>
            <person name="Pedrosa F."/>
            <person name="Chen W.-M."/>
            <person name="Poole P.S."/>
            <person name="Dixon R.A."/>
            <person name="James E.K."/>
        </authorList>
    </citation>
    <scope>NUCLEOTIDE SEQUENCE [LARGE SCALE GENOMIC DNA]</scope>
    <source>
        <strain evidence="1 2">22Lin</strain>
    </source>
</reference>